<name>A0ABV6DVW5_9BACL</name>
<dbReference type="PANTHER" id="PTHR34351:SF2">
    <property type="entry name" value="DUF58 DOMAIN-CONTAINING PROTEIN"/>
    <property type="match status" value="1"/>
</dbReference>
<keyword evidence="3" id="KW-1185">Reference proteome</keyword>
<comment type="caution">
    <text evidence="2">The sequence shown here is derived from an EMBL/GenBank/DDBJ whole genome shotgun (WGS) entry which is preliminary data.</text>
</comment>
<evidence type="ECO:0000259" key="1">
    <source>
        <dbReference type="Pfam" id="PF01882"/>
    </source>
</evidence>
<gene>
    <name evidence="2" type="ORF">ACFFK0_30425</name>
</gene>
<dbReference type="Proteomes" id="UP001589776">
    <property type="component" value="Unassembled WGS sequence"/>
</dbReference>
<protein>
    <submittedName>
        <fullName evidence="2">DUF58 domain-containing protein</fullName>
    </submittedName>
</protein>
<feature type="domain" description="DUF58" evidence="1">
    <location>
        <begin position="185"/>
        <end position="270"/>
    </location>
</feature>
<dbReference type="PANTHER" id="PTHR34351">
    <property type="entry name" value="SLR1927 PROTEIN-RELATED"/>
    <property type="match status" value="1"/>
</dbReference>
<organism evidence="2 3">
    <name type="scientific">Paenibacillus chartarius</name>
    <dbReference type="NCBI Taxonomy" id="747481"/>
    <lineage>
        <taxon>Bacteria</taxon>
        <taxon>Bacillati</taxon>
        <taxon>Bacillota</taxon>
        <taxon>Bacilli</taxon>
        <taxon>Bacillales</taxon>
        <taxon>Paenibacillaceae</taxon>
        <taxon>Paenibacillus</taxon>
    </lineage>
</organism>
<sequence>MELHMLFLITLGTIAVLALLYRRQALRDVTYEREFSTGSAYEGDSIEMIERIGNRKLLPLPWLRLESLLSGRLVFERQASLDIRSGDILQNHISLFSLRPYKLITRRHRVRCAARGWYRLESATMTAGDPFGLMNVSKRCPLSLQLLVYPKPLPMSELPLPSHSWLGDITVRRWMMEDPFLTTGTREYRPGDSFRSVNWKATARTGELQVHKRDYTADHRLWIVLNVEVSESMWKQVTDPPRIERAIRYAASVAHYALGVGVNTGFLSNGWVADCTLKWPVREEPGGGTEQLKTLLDSMAKLELESVMSFPELLRCELDAGTQGADFLLITCHTDGGMDLVIDELRRRGNGVEIMYVPGGEGTRDAASS</sequence>
<dbReference type="RefSeq" id="WP_377475180.1">
    <property type="nucleotide sequence ID" value="NZ_JBHLWN010000125.1"/>
</dbReference>
<accession>A0ABV6DVW5</accession>
<evidence type="ECO:0000313" key="2">
    <source>
        <dbReference type="EMBL" id="MFC0216717.1"/>
    </source>
</evidence>
<proteinExistence type="predicted"/>
<dbReference type="EMBL" id="JBHLWN010000125">
    <property type="protein sequence ID" value="MFC0216717.1"/>
    <property type="molecule type" value="Genomic_DNA"/>
</dbReference>
<reference evidence="2 3" key="1">
    <citation type="submission" date="2024-09" db="EMBL/GenBank/DDBJ databases">
        <authorList>
            <person name="Sun Q."/>
            <person name="Mori K."/>
        </authorList>
    </citation>
    <scope>NUCLEOTIDE SEQUENCE [LARGE SCALE GENOMIC DNA]</scope>
    <source>
        <strain evidence="2 3">CCM 7759</strain>
    </source>
</reference>
<dbReference type="InterPro" id="IPR002881">
    <property type="entry name" value="DUF58"/>
</dbReference>
<evidence type="ECO:0000313" key="3">
    <source>
        <dbReference type="Proteomes" id="UP001589776"/>
    </source>
</evidence>
<dbReference type="Pfam" id="PF01882">
    <property type="entry name" value="DUF58"/>
    <property type="match status" value="1"/>
</dbReference>